<evidence type="ECO:0000313" key="2">
    <source>
        <dbReference type="EMBL" id="KAL2635067.1"/>
    </source>
</evidence>
<protein>
    <submittedName>
        <fullName evidence="2">Uncharacterized protein</fullName>
    </submittedName>
</protein>
<name>A0ABD1YZC2_9MARC</name>
<evidence type="ECO:0000256" key="1">
    <source>
        <dbReference type="SAM" id="MobiDB-lite"/>
    </source>
</evidence>
<dbReference type="Proteomes" id="UP001605036">
    <property type="component" value="Unassembled WGS sequence"/>
</dbReference>
<proteinExistence type="predicted"/>
<feature type="compositionally biased region" description="Basic and acidic residues" evidence="1">
    <location>
        <begin position="28"/>
        <end position="50"/>
    </location>
</feature>
<organism evidence="2 3">
    <name type="scientific">Riccia fluitans</name>
    <dbReference type="NCBI Taxonomy" id="41844"/>
    <lineage>
        <taxon>Eukaryota</taxon>
        <taxon>Viridiplantae</taxon>
        <taxon>Streptophyta</taxon>
        <taxon>Embryophyta</taxon>
        <taxon>Marchantiophyta</taxon>
        <taxon>Marchantiopsida</taxon>
        <taxon>Marchantiidae</taxon>
        <taxon>Marchantiales</taxon>
        <taxon>Ricciaceae</taxon>
        <taxon>Riccia</taxon>
    </lineage>
</organism>
<keyword evidence="3" id="KW-1185">Reference proteome</keyword>
<reference evidence="2 3" key="1">
    <citation type="submission" date="2024-09" db="EMBL/GenBank/DDBJ databases">
        <title>Chromosome-scale assembly of Riccia fluitans.</title>
        <authorList>
            <person name="Paukszto L."/>
            <person name="Sawicki J."/>
            <person name="Karawczyk K."/>
            <person name="Piernik-Szablinska J."/>
            <person name="Szczecinska M."/>
            <person name="Mazdziarz M."/>
        </authorList>
    </citation>
    <scope>NUCLEOTIDE SEQUENCE [LARGE SCALE GENOMIC DNA]</scope>
    <source>
        <strain evidence="2">Rf_01</strain>
        <tissue evidence="2">Aerial parts of the thallus</tissue>
    </source>
</reference>
<dbReference type="AlphaFoldDB" id="A0ABD1YZC2"/>
<comment type="caution">
    <text evidence="2">The sequence shown here is derived from an EMBL/GenBank/DDBJ whole genome shotgun (WGS) entry which is preliminary data.</text>
</comment>
<accession>A0ABD1YZC2</accession>
<gene>
    <name evidence="2" type="ORF">R1flu_006546</name>
</gene>
<feature type="region of interest" description="Disordered" evidence="1">
    <location>
        <begin position="1"/>
        <end position="67"/>
    </location>
</feature>
<dbReference type="EMBL" id="JBHFFA010000003">
    <property type="protein sequence ID" value="KAL2635067.1"/>
    <property type="molecule type" value="Genomic_DNA"/>
</dbReference>
<evidence type="ECO:0000313" key="3">
    <source>
        <dbReference type="Proteomes" id="UP001605036"/>
    </source>
</evidence>
<sequence length="67" mass="7227">MDGETDRSTEYSSGSHLTRLTRLSAGSERPRVRESESGRRGRESGNKRTDGASGATEIAARLWGAMA</sequence>